<keyword evidence="1" id="KW-1185">Reference proteome</keyword>
<gene>
    <name evidence="2" type="primary">LOC107797664</name>
</gene>
<dbReference type="RefSeq" id="XP_075074669.1">
    <property type="nucleotide sequence ID" value="XM_075218568.1"/>
</dbReference>
<protein>
    <submittedName>
        <fullName evidence="2">Uncharacterized protein LOC107797664</fullName>
    </submittedName>
</protein>
<evidence type="ECO:0000313" key="1">
    <source>
        <dbReference type="Proteomes" id="UP000790787"/>
    </source>
</evidence>
<proteinExistence type="predicted"/>
<sequence>MRSRRRWAQRADYVRSPQFQVKTEHQRPGGLTQNIEIPIWKWEMINMDFITDRGAQFTVNFWKSFQKGLGTRVNLSTTFHPQTDGQEERTIQTLEDMLRACVIDFKELPQELAVVHPVFHVSMLKKFMGDPSLVVPTEIIGVKDSLSYEEIPVSILDFQIRKLKTKEIASVKVLWRNRKVEEATWEAEEDIKSIYPHLF</sequence>
<name>A0AC58RPK3_TOBAC</name>
<dbReference type="Proteomes" id="UP000790787">
    <property type="component" value="Chromosome 7"/>
</dbReference>
<reference evidence="1" key="1">
    <citation type="journal article" date="2014" name="Nat. Commun.">
        <title>The tobacco genome sequence and its comparison with those of tomato and potato.</title>
        <authorList>
            <person name="Sierro N."/>
            <person name="Battey J.N."/>
            <person name="Ouadi S."/>
            <person name="Bakaher N."/>
            <person name="Bovet L."/>
            <person name="Willig A."/>
            <person name="Goepfert S."/>
            <person name="Peitsch M.C."/>
            <person name="Ivanov N.V."/>
        </authorList>
    </citation>
    <scope>NUCLEOTIDE SEQUENCE [LARGE SCALE GENOMIC DNA]</scope>
</reference>
<accession>A0AC58RPK3</accession>
<evidence type="ECO:0000313" key="2">
    <source>
        <dbReference type="RefSeq" id="XP_075074669.1"/>
    </source>
</evidence>
<organism evidence="1 2">
    <name type="scientific">Nicotiana tabacum</name>
    <name type="common">Common tobacco</name>
    <dbReference type="NCBI Taxonomy" id="4097"/>
    <lineage>
        <taxon>Eukaryota</taxon>
        <taxon>Viridiplantae</taxon>
        <taxon>Streptophyta</taxon>
        <taxon>Embryophyta</taxon>
        <taxon>Tracheophyta</taxon>
        <taxon>Spermatophyta</taxon>
        <taxon>Magnoliopsida</taxon>
        <taxon>eudicotyledons</taxon>
        <taxon>Gunneridae</taxon>
        <taxon>Pentapetalae</taxon>
        <taxon>asterids</taxon>
        <taxon>lamiids</taxon>
        <taxon>Solanales</taxon>
        <taxon>Solanaceae</taxon>
        <taxon>Nicotianoideae</taxon>
        <taxon>Nicotianeae</taxon>
        <taxon>Nicotiana</taxon>
    </lineage>
</organism>
<reference evidence="2" key="2">
    <citation type="submission" date="2025-08" db="UniProtKB">
        <authorList>
            <consortium name="RefSeq"/>
        </authorList>
    </citation>
    <scope>IDENTIFICATION</scope>
    <source>
        <tissue evidence="2">Leaf</tissue>
    </source>
</reference>